<protein>
    <submittedName>
        <fullName evidence="2">PMD domain-containing protein</fullName>
    </submittedName>
</protein>
<feature type="domain" description="Aminotransferase-like plant mobile" evidence="1">
    <location>
        <begin position="18"/>
        <end position="321"/>
    </location>
</feature>
<comment type="caution">
    <text evidence="2">The sequence shown here is derived from an EMBL/GenBank/DDBJ whole genome shotgun (WGS) entry which is preliminary data.</text>
</comment>
<reference evidence="2" key="1">
    <citation type="submission" date="2023-02" db="EMBL/GenBank/DDBJ databases">
        <title>Genome of toxic invasive species Heracleum sosnowskyi carries increased number of genes despite the absence of recent whole-genome duplications.</title>
        <authorList>
            <person name="Schelkunov M."/>
            <person name="Shtratnikova V."/>
            <person name="Makarenko M."/>
            <person name="Klepikova A."/>
            <person name="Omelchenko D."/>
            <person name="Novikova G."/>
            <person name="Obukhova E."/>
            <person name="Bogdanov V."/>
            <person name="Penin A."/>
            <person name="Logacheva M."/>
        </authorList>
    </citation>
    <scope>NUCLEOTIDE SEQUENCE</scope>
    <source>
        <strain evidence="2">Hsosn_3</strain>
        <tissue evidence="2">Leaf</tissue>
    </source>
</reference>
<dbReference type="InterPro" id="IPR019557">
    <property type="entry name" value="AminoTfrase-like_pln_mobile"/>
</dbReference>
<dbReference type="EMBL" id="JAUIZM010000006">
    <property type="protein sequence ID" value="KAK1379395.1"/>
    <property type="molecule type" value="Genomic_DNA"/>
</dbReference>
<gene>
    <name evidence="2" type="ORF">POM88_026139</name>
</gene>
<evidence type="ECO:0000313" key="2">
    <source>
        <dbReference type="EMBL" id="KAK1379395.1"/>
    </source>
</evidence>
<name>A0AAD8MKE4_9APIA</name>
<dbReference type="PANTHER" id="PTHR46033:SF8">
    <property type="entry name" value="PROTEIN MAINTENANCE OF MERISTEMS-LIKE"/>
    <property type="match status" value="1"/>
</dbReference>
<dbReference type="Pfam" id="PF10536">
    <property type="entry name" value="PMD"/>
    <property type="match status" value="1"/>
</dbReference>
<keyword evidence="3" id="KW-1185">Reference proteome</keyword>
<dbReference type="PANTHER" id="PTHR46033">
    <property type="entry name" value="PROTEIN MAIN-LIKE 2"/>
    <property type="match status" value="1"/>
</dbReference>
<sequence>MRSIPHPPALVEAIRSAGLFGVFQIGMMTHDAGLISAFVERWHPETHTFHFSFGEATITLEDVYYILGLPVGGYPVFTEEGLPDASLVLEVLGVDPNIVDEERSTATTIQKGGINILWLVNNFVDCARIEYGRDDYKAQLLFHRYAHILILLGSLFPHSSGNRLPLRLIHYVCDLDRVSQYSWGSACLAYLYKHLCDTSIGKKIELCGSMTLLQVWIYEHFPGLCPTHRQSYLIHHPRALRFFRIPLKYANVPFKNSRGTRFELDSMSESGFKWRPYLDSAPEAMSITDREREVMSAQCPLIFERVVEWCYTDRVTRQFGFL</sequence>
<organism evidence="2 3">
    <name type="scientific">Heracleum sosnowskyi</name>
    <dbReference type="NCBI Taxonomy" id="360622"/>
    <lineage>
        <taxon>Eukaryota</taxon>
        <taxon>Viridiplantae</taxon>
        <taxon>Streptophyta</taxon>
        <taxon>Embryophyta</taxon>
        <taxon>Tracheophyta</taxon>
        <taxon>Spermatophyta</taxon>
        <taxon>Magnoliopsida</taxon>
        <taxon>eudicotyledons</taxon>
        <taxon>Gunneridae</taxon>
        <taxon>Pentapetalae</taxon>
        <taxon>asterids</taxon>
        <taxon>campanulids</taxon>
        <taxon>Apiales</taxon>
        <taxon>Apiaceae</taxon>
        <taxon>Apioideae</taxon>
        <taxon>apioid superclade</taxon>
        <taxon>Tordylieae</taxon>
        <taxon>Tordyliinae</taxon>
        <taxon>Heracleum</taxon>
    </lineage>
</organism>
<dbReference type="AlphaFoldDB" id="A0AAD8MKE4"/>
<dbReference type="GO" id="GO:0010073">
    <property type="term" value="P:meristem maintenance"/>
    <property type="evidence" value="ECO:0007669"/>
    <property type="project" value="InterPro"/>
</dbReference>
<accession>A0AAD8MKE4</accession>
<proteinExistence type="predicted"/>
<reference evidence="2" key="2">
    <citation type="submission" date="2023-05" db="EMBL/GenBank/DDBJ databases">
        <authorList>
            <person name="Schelkunov M.I."/>
        </authorList>
    </citation>
    <scope>NUCLEOTIDE SEQUENCE</scope>
    <source>
        <strain evidence="2">Hsosn_3</strain>
        <tissue evidence="2">Leaf</tissue>
    </source>
</reference>
<evidence type="ECO:0000259" key="1">
    <source>
        <dbReference type="Pfam" id="PF10536"/>
    </source>
</evidence>
<dbReference type="Proteomes" id="UP001237642">
    <property type="component" value="Unassembled WGS sequence"/>
</dbReference>
<evidence type="ECO:0000313" key="3">
    <source>
        <dbReference type="Proteomes" id="UP001237642"/>
    </source>
</evidence>
<dbReference type="InterPro" id="IPR044824">
    <property type="entry name" value="MAIN-like"/>
</dbReference>